<reference evidence="3" key="1">
    <citation type="journal article" date="2016" name="Gigascience">
        <title>De novo construction of an expanded transcriptome assembly for the western tarnished plant bug, Lygus hesperus.</title>
        <authorList>
            <person name="Tassone E.E."/>
            <person name="Geib S.M."/>
            <person name="Hall B."/>
            <person name="Fabrick J.A."/>
            <person name="Brent C.S."/>
            <person name="Hull J.J."/>
        </authorList>
    </citation>
    <scope>NUCLEOTIDE SEQUENCE</scope>
</reference>
<feature type="region of interest" description="Disordered" evidence="1">
    <location>
        <begin position="96"/>
        <end position="121"/>
    </location>
</feature>
<dbReference type="EMBL" id="GDHC01003304">
    <property type="protein sequence ID" value="JAQ15325.1"/>
    <property type="molecule type" value="Transcribed_RNA"/>
</dbReference>
<gene>
    <name evidence="3" type="primary">NSFL1C_1</name>
    <name evidence="3" type="ORF">g.97162</name>
</gene>
<evidence type="ECO:0000313" key="3">
    <source>
        <dbReference type="EMBL" id="JAQ15325.1"/>
    </source>
</evidence>
<dbReference type="GO" id="GO:0007030">
    <property type="term" value="P:Golgi organization"/>
    <property type="evidence" value="ECO:0007669"/>
    <property type="project" value="TreeGrafter"/>
</dbReference>
<evidence type="ECO:0000256" key="1">
    <source>
        <dbReference type="SAM" id="MobiDB-lite"/>
    </source>
</evidence>
<dbReference type="PANTHER" id="PTHR23333">
    <property type="entry name" value="UBX DOMAIN CONTAINING PROTEIN"/>
    <property type="match status" value="1"/>
</dbReference>
<dbReference type="GO" id="GO:0043161">
    <property type="term" value="P:proteasome-mediated ubiquitin-dependent protein catabolic process"/>
    <property type="evidence" value="ECO:0007669"/>
    <property type="project" value="TreeGrafter"/>
</dbReference>
<sequence length="138" mass="14784">SPSSDPGSPIEPVKPKPRSKITNSKFATIHTMNSSSEDEEEGQAFYAGGSEHSGQQVLGPPRNRDMVSDMFKAVREHGVEILEPTAGSSHTAAFRGTGYKLGQTGNDSEAIPGTPESSRPEQVALKLWREGFSLNNGE</sequence>
<dbReference type="InterPro" id="IPR012989">
    <property type="entry name" value="SEP_domain"/>
</dbReference>
<dbReference type="GO" id="GO:0005829">
    <property type="term" value="C:cytosol"/>
    <property type="evidence" value="ECO:0007669"/>
    <property type="project" value="TreeGrafter"/>
</dbReference>
<organism evidence="3">
    <name type="scientific">Lygus hesperus</name>
    <name type="common">Western plant bug</name>
    <dbReference type="NCBI Taxonomy" id="30085"/>
    <lineage>
        <taxon>Eukaryota</taxon>
        <taxon>Metazoa</taxon>
        <taxon>Ecdysozoa</taxon>
        <taxon>Arthropoda</taxon>
        <taxon>Hexapoda</taxon>
        <taxon>Insecta</taxon>
        <taxon>Pterygota</taxon>
        <taxon>Neoptera</taxon>
        <taxon>Paraneoptera</taxon>
        <taxon>Hemiptera</taxon>
        <taxon>Heteroptera</taxon>
        <taxon>Panheteroptera</taxon>
        <taxon>Cimicomorpha</taxon>
        <taxon>Miridae</taxon>
        <taxon>Mirini</taxon>
        <taxon>Lygus</taxon>
    </lineage>
</organism>
<dbReference type="GO" id="GO:0000045">
    <property type="term" value="P:autophagosome assembly"/>
    <property type="evidence" value="ECO:0007669"/>
    <property type="project" value="TreeGrafter"/>
</dbReference>
<protein>
    <submittedName>
        <fullName evidence="3">NSFL1 cofactor p47</fullName>
    </submittedName>
</protein>
<proteinExistence type="predicted"/>
<evidence type="ECO:0000259" key="2">
    <source>
        <dbReference type="PROSITE" id="PS51399"/>
    </source>
</evidence>
<feature type="non-terminal residue" evidence="3">
    <location>
        <position position="1"/>
    </location>
</feature>
<accession>A0A146M7S8</accession>
<dbReference type="GO" id="GO:0061025">
    <property type="term" value="P:membrane fusion"/>
    <property type="evidence" value="ECO:0007669"/>
    <property type="project" value="TreeGrafter"/>
</dbReference>
<dbReference type="GO" id="GO:0031468">
    <property type="term" value="P:nuclear membrane reassembly"/>
    <property type="evidence" value="ECO:0007669"/>
    <property type="project" value="TreeGrafter"/>
</dbReference>
<dbReference type="PANTHER" id="PTHR23333:SF20">
    <property type="entry name" value="NSFL1 COFACTOR P47"/>
    <property type="match status" value="1"/>
</dbReference>
<feature type="region of interest" description="Disordered" evidence="1">
    <location>
        <begin position="1"/>
        <end position="24"/>
    </location>
</feature>
<dbReference type="PROSITE" id="PS51399">
    <property type="entry name" value="SEP"/>
    <property type="match status" value="1"/>
</dbReference>
<dbReference type="GO" id="GO:0043130">
    <property type="term" value="F:ubiquitin binding"/>
    <property type="evidence" value="ECO:0007669"/>
    <property type="project" value="TreeGrafter"/>
</dbReference>
<feature type="non-terminal residue" evidence="3">
    <location>
        <position position="138"/>
    </location>
</feature>
<dbReference type="AlphaFoldDB" id="A0A146M7S8"/>
<name>A0A146M7S8_LYGHE</name>
<feature type="domain" description="SEP" evidence="2">
    <location>
        <begin position="120"/>
        <end position="138"/>
    </location>
</feature>
<dbReference type="GO" id="GO:0005634">
    <property type="term" value="C:nucleus"/>
    <property type="evidence" value="ECO:0007669"/>
    <property type="project" value="TreeGrafter"/>
</dbReference>